<evidence type="ECO:0000313" key="3">
    <source>
        <dbReference type="Proteomes" id="UP001275084"/>
    </source>
</evidence>
<comment type="caution">
    <text evidence="2">The sequence shown here is derived from an EMBL/GenBank/DDBJ whole genome shotgun (WGS) entry which is preliminary data.</text>
</comment>
<gene>
    <name evidence="2" type="ORF">B0T25DRAFT_240861</name>
</gene>
<dbReference type="EMBL" id="JAUIQD010000005">
    <property type="protein sequence ID" value="KAK3349378.1"/>
    <property type="molecule type" value="Genomic_DNA"/>
</dbReference>
<feature type="compositionally biased region" description="Basic and acidic residues" evidence="1">
    <location>
        <begin position="213"/>
        <end position="223"/>
    </location>
</feature>
<reference evidence="2" key="1">
    <citation type="journal article" date="2023" name="Mol. Phylogenet. Evol.">
        <title>Genome-scale phylogeny and comparative genomics of the fungal order Sordariales.</title>
        <authorList>
            <person name="Hensen N."/>
            <person name="Bonometti L."/>
            <person name="Westerberg I."/>
            <person name="Brannstrom I.O."/>
            <person name="Guillou S."/>
            <person name="Cros-Aarteil S."/>
            <person name="Calhoun S."/>
            <person name="Haridas S."/>
            <person name="Kuo A."/>
            <person name="Mondo S."/>
            <person name="Pangilinan J."/>
            <person name="Riley R."/>
            <person name="LaButti K."/>
            <person name="Andreopoulos B."/>
            <person name="Lipzen A."/>
            <person name="Chen C."/>
            <person name="Yan M."/>
            <person name="Daum C."/>
            <person name="Ng V."/>
            <person name="Clum A."/>
            <person name="Steindorff A."/>
            <person name="Ohm R.A."/>
            <person name="Martin F."/>
            <person name="Silar P."/>
            <person name="Natvig D.O."/>
            <person name="Lalanne C."/>
            <person name="Gautier V."/>
            <person name="Ament-Velasquez S.L."/>
            <person name="Kruys A."/>
            <person name="Hutchinson M.I."/>
            <person name="Powell A.J."/>
            <person name="Barry K."/>
            <person name="Miller A.N."/>
            <person name="Grigoriev I.V."/>
            <person name="Debuchy R."/>
            <person name="Gladieux P."/>
            <person name="Hiltunen Thoren M."/>
            <person name="Johannesson H."/>
        </authorList>
    </citation>
    <scope>NUCLEOTIDE SEQUENCE</scope>
    <source>
        <strain evidence="2">CBS 955.72</strain>
    </source>
</reference>
<protein>
    <submittedName>
        <fullName evidence="2">Uncharacterized protein</fullName>
    </submittedName>
</protein>
<reference evidence="2" key="2">
    <citation type="submission" date="2023-06" db="EMBL/GenBank/DDBJ databases">
        <authorList>
            <consortium name="Lawrence Berkeley National Laboratory"/>
            <person name="Haridas S."/>
            <person name="Hensen N."/>
            <person name="Bonometti L."/>
            <person name="Westerberg I."/>
            <person name="Brannstrom I.O."/>
            <person name="Guillou S."/>
            <person name="Cros-Aarteil S."/>
            <person name="Calhoun S."/>
            <person name="Kuo A."/>
            <person name="Mondo S."/>
            <person name="Pangilinan J."/>
            <person name="Riley R."/>
            <person name="Labutti K."/>
            <person name="Andreopoulos B."/>
            <person name="Lipzen A."/>
            <person name="Chen C."/>
            <person name="Yanf M."/>
            <person name="Daum C."/>
            <person name="Ng V."/>
            <person name="Clum A."/>
            <person name="Steindorff A."/>
            <person name="Ohm R."/>
            <person name="Martin F."/>
            <person name="Silar P."/>
            <person name="Natvig D."/>
            <person name="Lalanne C."/>
            <person name="Gautier V."/>
            <person name="Ament-Velasquez S.L."/>
            <person name="Kruys A."/>
            <person name="Hutchinson M.I."/>
            <person name="Powell A.J."/>
            <person name="Barry K."/>
            <person name="Miller A.N."/>
            <person name="Grigoriev I.V."/>
            <person name="Debuchy R."/>
            <person name="Gladieux P."/>
            <person name="Thoren M.H."/>
            <person name="Johannesson H."/>
        </authorList>
    </citation>
    <scope>NUCLEOTIDE SEQUENCE</scope>
    <source>
        <strain evidence="2">CBS 955.72</strain>
    </source>
</reference>
<organism evidence="2 3">
    <name type="scientific">Lasiosphaeria hispida</name>
    <dbReference type="NCBI Taxonomy" id="260671"/>
    <lineage>
        <taxon>Eukaryota</taxon>
        <taxon>Fungi</taxon>
        <taxon>Dikarya</taxon>
        <taxon>Ascomycota</taxon>
        <taxon>Pezizomycotina</taxon>
        <taxon>Sordariomycetes</taxon>
        <taxon>Sordariomycetidae</taxon>
        <taxon>Sordariales</taxon>
        <taxon>Lasiosphaeriaceae</taxon>
        <taxon>Lasiosphaeria</taxon>
    </lineage>
</organism>
<accession>A0AAJ0HEH0</accession>
<dbReference type="Proteomes" id="UP001275084">
    <property type="component" value="Unassembled WGS sequence"/>
</dbReference>
<evidence type="ECO:0000256" key="1">
    <source>
        <dbReference type="SAM" id="MobiDB-lite"/>
    </source>
</evidence>
<evidence type="ECO:0000313" key="2">
    <source>
        <dbReference type="EMBL" id="KAK3349378.1"/>
    </source>
</evidence>
<feature type="compositionally biased region" description="Basic and acidic residues" evidence="1">
    <location>
        <begin position="274"/>
        <end position="294"/>
    </location>
</feature>
<feature type="compositionally biased region" description="Basic and acidic residues" evidence="1">
    <location>
        <begin position="180"/>
        <end position="206"/>
    </location>
</feature>
<dbReference type="AlphaFoldDB" id="A0AAJ0HEH0"/>
<feature type="region of interest" description="Disordered" evidence="1">
    <location>
        <begin position="274"/>
        <end position="297"/>
    </location>
</feature>
<sequence length="336" mass="36791">MLGEAAPPLKPSILTGINPKSHGLARIRQGAQGGGGVRGAEGSQIWQLISRAAGVGFLRSCLFFFFTAQLSTAKPTNSNPPLPSSTTTAQFFSNKILTPSSHSPPAQRRNARPVPPPRAAGVNRHGKPPPPPPKRHHRRALGAVGAPCALGSTNRDRRRARRIHLVNAQRRPPRMPNGTRHADPQHRADPDPQRRLLRLPRDRNRDGAQPVQLDRRRAGGARGPDERVLYRHCVAGQRQRAARVACARLPGRQGHEHHARRDGDAAVWHVGVRGGRDGQRGHQDGQQHEPHADVPDADFDVDEWGAGDGGRGWGRGRRGVVWCCWGDVRGDNGRRR</sequence>
<keyword evidence="3" id="KW-1185">Reference proteome</keyword>
<proteinExistence type="predicted"/>
<name>A0AAJ0HEH0_9PEZI</name>
<feature type="region of interest" description="Disordered" evidence="1">
    <location>
        <begin position="96"/>
        <end position="223"/>
    </location>
</feature>